<keyword evidence="3" id="KW-1133">Transmembrane helix</keyword>
<feature type="domain" description="EGF-like" evidence="4">
    <location>
        <begin position="68"/>
        <end position="109"/>
    </location>
</feature>
<evidence type="ECO:0000256" key="1">
    <source>
        <dbReference type="ARBA" id="ARBA00022536"/>
    </source>
</evidence>
<evidence type="ECO:0000256" key="3">
    <source>
        <dbReference type="SAM" id="Phobius"/>
    </source>
</evidence>
<name>A0A8B8C342_CRAVI</name>
<evidence type="ECO:0000313" key="5">
    <source>
        <dbReference type="Proteomes" id="UP000694844"/>
    </source>
</evidence>
<evidence type="ECO:0000259" key="4">
    <source>
        <dbReference type="SMART" id="SM00181"/>
    </source>
</evidence>
<dbReference type="Proteomes" id="UP000694844">
    <property type="component" value="Chromosome 9"/>
</dbReference>
<dbReference type="InterPro" id="IPR042635">
    <property type="entry name" value="MEGF10/SREC1/2-like"/>
</dbReference>
<keyword evidence="3" id="KW-0472">Membrane</keyword>
<dbReference type="OrthoDB" id="6114964at2759"/>
<dbReference type="GO" id="GO:0005044">
    <property type="term" value="F:scavenger receptor activity"/>
    <property type="evidence" value="ECO:0007669"/>
    <property type="project" value="InterPro"/>
</dbReference>
<dbReference type="Gene3D" id="2.170.300.10">
    <property type="entry name" value="Tie2 ligand-binding domain superfamily"/>
    <property type="match status" value="1"/>
</dbReference>
<feature type="compositionally biased region" description="Basic and acidic residues" evidence="2">
    <location>
        <begin position="265"/>
        <end position="291"/>
    </location>
</feature>
<feature type="domain" description="EGF-like" evidence="4">
    <location>
        <begin position="17"/>
        <end position="50"/>
    </location>
</feature>
<evidence type="ECO:0000256" key="2">
    <source>
        <dbReference type="SAM" id="MobiDB-lite"/>
    </source>
</evidence>
<feature type="region of interest" description="Disordered" evidence="2">
    <location>
        <begin position="242"/>
        <end position="291"/>
    </location>
</feature>
<dbReference type="SMART" id="SM00181">
    <property type="entry name" value="EGF"/>
    <property type="match status" value="4"/>
</dbReference>
<organism evidence="5 6">
    <name type="scientific">Crassostrea virginica</name>
    <name type="common">Eastern oyster</name>
    <dbReference type="NCBI Taxonomy" id="6565"/>
    <lineage>
        <taxon>Eukaryota</taxon>
        <taxon>Metazoa</taxon>
        <taxon>Spiralia</taxon>
        <taxon>Lophotrochozoa</taxon>
        <taxon>Mollusca</taxon>
        <taxon>Bivalvia</taxon>
        <taxon>Autobranchia</taxon>
        <taxon>Pteriomorphia</taxon>
        <taxon>Ostreida</taxon>
        <taxon>Ostreoidea</taxon>
        <taxon>Ostreidae</taxon>
        <taxon>Crassostrea</taxon>
    </lineage>
</organism>
<dbReference type="KEGG" id="cvn:111115157"/>
<feature type="transmembrane region" description="Helical" evidence="3">
    <location>
        <begin position="212"/>
        <end position="233"/>
    </location>
</feature>
<dbReference type="PANTHER" id="PTHR24043:SF8">
    <property type="entry name" value="EGF-LIKE DOMAIN-CONTAINING PROTEIN"/>
    <property type="match status" value="1"/>
</dbReference>
<accession>A0A8B8C342</accession>
<dbReference type="GeneID" id="111115157"/>
<evidence type="ECO:0000313" key="6">
    <source>
        <dbReference type="RefSeq" id="XP_022309504.1"/>
    </source>
</evidence>
<feature type="domain" description="EGF-like" evidence="4">
    <location>
        <begin position="158"/>
        <end position="188"/>
    </location>
</feature>
<dbReference type="RefSeq" id="XP_022309504.1">
    <property type="nucleotide sequence ID" value="XM_022453796.1"/>
</dbReference>
<protein>
    <submittedName>
        <fullName evidence="6">Scavenger receptor class F member 1-like</fullName>
    </submittedName>
</protein>
<reference evidence="6" key="1">
    <citation type="submission" date="2025-08" db="UniProtKB">
        <authorList>
            <consortium name="RefSeq"/>
        </authorList>
    </citation>
    <scope>IDENTIFICATION</scope>
    <source>
        <tissue evidence="6">Whole sample</tissue>
    </source>
</reference>
<feature type="compositionally biased region" description="Polar residues" evidence="2">
    <location>
        <begin position="242"/>
        <end position="254"/>
    </location>
</feature>
<gene>
    <name evidence="6" type="primary">LOC111115157</name>
</gene>
<feature type="domain" description="EGF-like" evidence="4">
    <location>
        <begin position="116"/>
        <end position="156"/>
    </location>
</feature>
<keyword evidence="3" id="KW-0812">Transmembrane</keyword>
<dbReference type="AlphaFoldDB" id="A0A8B8C342"/>
<proteinExistence type="predicted"/>
<dbReference type="PANTHER" id="PTHR24043">
    <property type="entry name" value="SCAVENGER RECEPTOR CLASS F"/>
    <property type="match status" value="1"/>
</dbReference>
<keyword evidence="5" id="KW-1185">Reference proteome</keyword>
<keyword evidence="1" id="KW-0245">EGF-like domain</keyword>
<dbReference type="InterPro" id="IPR000742">
    <property type="entry name" value="EGF"/>
</dbReference>
<sequence length="291" mass="32055">MCEVNITGCNIGHYGDECLSCPSHCTNNTCQMQVGHCFDCEDGYTGPMCEEVCPEGQYGKLCSFRCGSCLNQEPCHHINGSCLFGCSSGWKGDYCEEICDPGYFGFECKYTCNNTNCLNNTGCEPSSGHCTSGCFSSWFGPFCQDCAPTYYGDQCNISCSDHCQNKLCDQTTGYCFSCIPNRFGVFCENQAIIDNVAGKESIASSFDSNSNAGFVATSVIMVILLIGIIVYIVKQKWHSNTTQSSRENSTQSSRENYKIPTLPKQTDEYEEIRNKNTNGECDKASEYSEIA</sequence>